<organism evidence="1">
    <name type="scientific">Medicago truncatula</name>
    <name type="common">Barrel medic</name>
    <name type="synonym">Medicago tribuloides</name>
    <dbReference type="NCBI Taxonomy" id="3880"/>
    <lineage>
        <taxon>Eukaryota</taxon>
        <taxon>Viridiplantae</taxon>
        <taxon>Streptophyta</taxon>
        <taxon>Embryophyta</taxon>
        <taxon>Tracheophyta</taxon>
        <taxon>Spermatophyta</taxon>
        <taxon>Magnoliopsida</taxon>
        <taxon>eudicotyledons</taxon>
        <taxon>Gunneridae</taxon>
        <taxon>Pentapetalae</taxon>
        <taxon>rosids</taxon>
        <taxon>fabids</taxon>
        <taxon>Fabales</taxon>
        <taxon>Fabaceae</taxon>
        <taxon>Papilionoideae</taxon>
        <taxon>50 kb inversion clade</taxon>
        <taxon>NPAAA clade</taxon>
        <taxon>Hologalegina</taxon>
        <taxon>IRL clade</taxon>
        <taxon>Trifolieae</taxon>
        <taxon>Medicago</taxon>
    </lineage>
</organism>
<dbReference type="AlphaFoldDB" id="A0A396JLH2"/>
<protein>
    <submittedName>
        <fullName evidence="1">Uncharacterized protein</fullName>
    </submittedName>
</protein>
<gene>
    <name evidence="1" type="ORF">MtrunA17_Chr1g0163171</name>
</gene>
<sequence length="72" mass="8474">MRFIQIVNILHGIGNFSEIICGFLEKYYCQTQGKHVHQFYQDCRVTILQSHKLIRCQMKICGQIHLHPITNS</sequence>
<comment type="caution">
    <text evidence="1">The sequence shown here is derived from an EMBL/GenBank/DDBJ whole genome shotgun (WGS) entry which is preliminary data.</text>
</comment>
<accession>A0A396JLH2</accession>
<name>A0A396JLH2_MEDTR</name>
<proteinExistence type="predicted"/>
<evidence type="ECO:0000313" key="1">
    <source>
        <dbReference type="EMBL" id="RHN78222.1"/>
    </source>
</evidence>
<dbReference type="EMBL" id="PSQE01000001">
    <property type="protein sequence ID" value="RHN78222.1"/>
    <property type="molecule type" value="Genomic_DNA"/>
</dbReference>
<dbReference type="Gramene" id="rna1756">
    <property type="protein sequence ID" value="RHN78222.1"/>
    <property type="gene ID" value="gene1756"/>
</dbReference>
<reference evidence="1" key="1">
    <citation type="journal article" date="2018" name="Nat. Plants">
        <title>Whole-genome landscape of Medicago truncatula symbiotic genes.</title>
        <authorList>
            <person name="Pecrix Y."/>
            <person name="Gamas P."/>
            <person name="Carrere S."/>
        </authorList>
    </citation>
    <scope>NUCLEOTIDE SEQUENCE</scope>
    <source>
        <tissue evidence="1">Leaves</tissue>
    </source>
</reference>
<dbReference type="Proteomes" id="UP000265566">
    <property type="component" value="Chromosome 1"/>
</dbReference>